<dbReference type="AlphaFoldDB" id="A0A1E7F927"/>
<reference evidence="2 3" key="1">
    <citation type="submission" date="2016-09" db="EMBL/GenBank/DDBJ databases">
        <title>Extensive genetic diversity and differential bi-allelic expression allows diatom success in the polar Southern Ocean.</title>
        <authorList>
            <consortium name="DOE Joint Genome Institute"/>
            <person name="Mock T."/>
            <person name="Otillar R.P."/>
            <person name="Strauss J."/>
            <person name="Dupont C."/>
            <person name="Frickenhaus S."/>
            <person name="Maumus F."/>
            <person name="Mcmullan M."/>
            <person name="Sanges R."/>
            <person name="Schmutz J."/>
            <person name="Toseland A."/>
            <person name="Valas R."/>
            <person name="Veluchamy A."/>
            <person name="Ward B.J."/>
            <person name="Allen A."/>
            <person name="Barry K."/>
            <person name="Falciatore A."/>
            <person name="Ferrante M."/>
            <person name="Fortunato A.E."/>
            <person name="Gloeckner G."/>
            <person name="Gruber A."/>
            <person name="Hipkin R."/>
            <person name="Janech M."/>
            <person name="Kroth P."/>
            <person name="Leese F."/>
            <person name="Lindquist E."/>
            <person name="Lyon B.R."/>
            <person name="Martin J."/>
            <person name="Mayer C."/>
            <person name="Parker M."/>
            <person name="Quesneville H."/>
            <person name="Raymond J."/>
            <person name="Uhlig C."/>
            <person name="Valentin K.U."/>
            <person name="Worden A.Z."/>
            <person name="Armbrust E.V."/>
            <person name="Bowler C."/>
            <person name="Green B."/>
            <person name="Moulton V."/>
            <person name="Van Oosterhout C."/>
            <person name="Grigoriev I."/>
        </authorList>
    </citation>
    <scope>NUCLEOTIDE SEQUENCE [LARGE SCALE GENOMIC DNA]</scope>
    <source>
        <strain evidence="2 3">CCMP1102</strain>
    </source>
</reference>
<keyword evidence="1" id="KW-0812">Transmembrane</keyword>
<keyword evidence="1" id="KW-1133">Transmembrane helix</keyword>
<accession>A0A1E7F927</accession>
<organism evidence="2 3">
    <name type="scientific">Fragilariopsis cylindrus CCMP1102</name>
    <dbReference type="NCBI Taxonomy" id="635003"/>
    <lineage>
        <taxon>Eukaryota</taxon>
        <taxon>Sar</taxon>
        <taxon>Stramenopiles</taxon>
        <taxon>Ochrophyta</taxon>
        <taxon>Bacillariophyta</taxon>
        <taxon>Bacillariophyceae</taxon>
        <taxon>Bacillariophycidae</taxon>
        <taxon>Bacillariales</taxon>
        <taxon>Bacillariaceae</taxon>
        <taxon>Fragilariopsis</taxon>
    </lineage>
</organism>
<dbReference type="EMBL" id="KV784360">
    <property type="protein sequence ID" value="OEU14634.1"/>
    <property type="molecule type" value="Genomic_DNA"/>
</dbReference>
<sequence length="107" mass="11545">MLIVCCSLMEKMEVGETEDDGSSNSEVGTCGGIAGAGTIPYRQTGQEVCLNNHACRHAVWKICLQHVECFEELIRSLAWKSPKQIVHVVVIVVGVVVVVSNAADTFV</sequence>
<evidence type="ECO:0000256" key="1">
    <source>
        <dbReference type="SAM" id="Phobius"/>
    </source>
</evidence>
<proteinExistence type="predicted"/>
<evidence type="ECO:0000313" key="3">
    <source>
        <dbReference type="Proteomes" id="UP000095751"/>
    </source>
</evidence>
<keyword evidence="3" id="KW-1185">Reference proteome</keyword>
<dbReference type="Proteomes" id="UP000095751">
    <property type="component" value="Unassembled WGS sequence"/>
</dbReference>
<evidence type="ECO:0000313" key="2">
    <source>
        <dbReference type="EMBL" id="OEU14634.1"/>
    </source>
</evidence>
<protein>
    <submittedName>
        <fullName evidence="2">Uncharacterized protein</fullName>
    </submittedName>
</protein>
<feature type="transmembrane region" description="Helical" evidence="1">
    <location>
        <begin position="85"/>
        <end position="103"/>
    </location>
</feature>
<dbReference type="KEGG" id="fcy:FRACYDRAFT_241187"/>
<keyword evidence="1" id="KW-0472">Membrane</keyword>
<gene>
    <name evidence="2" type="ORF">FRACYDRAFT_241187</name>
</gene>
<dbReference type="InParanoid" id="A0A1E7F927"/>
<name>A0A1E7F927_9STRA</name>